<dbReference type="SMART" id="SM01080">
    <property type="entry name" value="CHASE2"/>
    <property type="match status" value="1"/>
</dbReference>
<dbReference type="InterPro" id="IPR029787">
    <property type="entry name" value="Nucleotide_cyclase"/>
</dbReference>
<dbReference type="GO" id="GO:0004016">
    <property type="term" value="F:adenylate cyclase activity"/>
    <property type="evidence" value="ECO:0007669"/>
    <property type="project" value="UniProtKB-ARBA"/>
</dbReference>
<dbReference type="InterPro" id="IPR007890">
    <property type="entry name" value="CHASE2"/>
</dbReference>
<name>F5YR29_TREPZ</name>
<feature type="domain" description="Guanylate cyclase" evidence="2">
    <location>
        <begin position="646"/>
        <end position="795"/>
    </location>
</feature>
<dbReference type="InterPro" id="IPR050697">
    <property type="entry name" value="Adenylyl/Guanylyl_Cyclase_3/4"/>
</dbReference>
<reference evidence="4" key="1">
    <citation type="submission" date="2009-12" db="EMBL/GenBank/DDBJ databases">
        <title>Complete sequence of Treponema primitia strain ZAS-2.</title>
        <authorList>
            <person name="Tetu S.G."/>
            <person name="Matson E."/>
            <person name="Ren Q."/>
            <person name="Seshadri R."/>
            <person name="Elbourne L."/>
            <person name="Hassan K.A."/>
            <person name="Durkin A."/>
            <person name="Radune D."/>
            <person name="Mohamoud Y."/>
            <person name="Shay R."/>
            <person name="Jin S."/>
            <person name="Zhang X."/>
            <person name="Lucey K."/>
            <person name="Ballor N.R."/>
            <person name="Ottesen E."/>
            <person name="Rosenthal R."/>
            <person name="Allen A."/>
            <person name="Leadbetter J.R."/>
            <person name="Paulsen I.T."/>
        </authorList>
    </citation>
    <scope>NUCLEOTIDE SEQUENCE [LARGE SCALE GENOMIC DNA]</scope>
    <source>
        <strain evidence="4">ATCC BAA-887 / DSM 12427 / ZAS-2</strain>
    </source>
</reference>
<keyword evidence="4" id="KW-1185">Reference proteome</keyword>
<dbReference type="EMBL" id="CP001843">
    <property type="protein sequence ID" value="AEF84491.1"/>
    <property type="molecule type" value="Genomic_DNA"/>
</dbReference>
<dbReference type="OrthoDB" id="9806704at2"/>
<keyword evidence="1" id="KW-1133">Transmembrane helix</keyword>
<dbReference type="Pfam" id="PF00211">
    <property type="entry name" value="Guanylate_cyc"/>
    <property type="match status" value="1"/>
</dbReference>
<evidence type="ECO:0000313" key="4">
    <source>
        <dbReference type="Proteomes" id="UP000009223"/>
    </source>
</evidence>
<dbReference type="PROSITE" id="PS50125">
    <property type="entry name" value="GUANYLATE_CYCLASE_2"/>
    <property type="match status" value="1"/>
</dbReference>
<keyword evidence="1" id="KW-0472">Membrane</keyword>
<dbReference type="Pfam" id="PF05226">
    <property type="entry name" value="CHASE2"/>
    <property type="match status" value="1"/>
</dbReference>
<dbReference type="HOGENOM" id="CLU_000445_85_1_12"/>
<evidence type="ECO:0000259" key="2">
    <source>
        <dbReference type="PROSITE" id="PS50125"/>
    </source>
</evidence>
<sequence>MKKYLSFGVPILVTLACSLLFFTSLDNKIYDLLLRTIPSLTEDSSVLIITVDDDAIANTGVFPWPRDILADAIVFLREMGADTVAFDLNYLDRSPRRVDPDYVQNTLPAMLDNEFFHINEAAGQVLDGFSSGELRPSQAREYKEQLFDYYRSIRENVRESLSYVSRDEDEYFAQCLRFFGKSFLTLTMITRGDIQGLDQKLDLSGMNIPYLQEHIALKNISAEKDTLTGNQPGVLPSIFPLLSRAEGAGFVNAAPDGDGYYRRVHLVMKHAGVYYPHLALAALREMIGNPKIVVTNSSILLKDANIRGTIRDITIPRTRDGSVLIKWPKKPFNDYNTMSAWNLIRYNTLEKDFIRNLSVMESSGFFYYLDETASPLKAYNAANELQKLLSTEISPAEADAGNTGKDQSGHGINFEAYRAARQEYLDRAGNFLTGFYEENILADVAGNEVLEDFVKQLFAASREQFNTLLDIRKDVGRRVSGTLSVIGVNATSMTDVGLTTFQERFPNVGVYATLANMILSGEFLDNAPTFLSFIIALALSLGLGLLIRRLNDVGKSIGAGIIAIAISACPLIIFFIITKRYIGVAVPFASVTFSFLSLSAINFFSTSREKSFLRAAFSRYLAPQVVEQIISDPSKLNLGGEERKMTALFTDIRSFSSISEYLLPKDLVNLLNIYLTEMSDIILENRGTVDKYEGDAIIAFFGAPLDLKDHAALACRTAINIKKAEARLNARFLDEEATPIPSFTQMIKEGVLKLPPLFTRIGINTGDMIVGNMGTPNKMNYTIMGHAVNLAARMEGVNKQYNTGGILVTEYTRQEMDDEFVFRRLDRVRVVGVNTPIRIYELLEERSGSPEELLEWVQRWEQAMKLYETLHFYEAEKMFRTLASQRPEDMVANLYLAWSGQHLNNPPPPDWDGVINLTQK</sequence>
<dbReference type="GO" id="GO:0009190">
    <property type="term" value="P:cyclic nucleotide biosynthetic process"/>
    <property type="evidence" value="ECO:0007669"/>
    <property type="project" value="InterPro"/>
</dbReference>
<dbReference type="CDD" id="cd07302">
    <property type="entry name" value="CHD"/>
    <property type="match status" value="1"/>
</dbReference>
<feature type="transmembrane region" description="Helical" evidence="1">
    <location>
        <begin position="527"/>
        <end position="547"/>
    </location>
</feature>
<dbReference type="PROSITE" id="PS51257">
    <property type="entry name" value="PROKAR_LIPOPROTEIN"/>
    <property type="match status" value="1"/>
</dbReference>
<evidence type="ECO:0000313" key="3">
    <source>
        <dbReference type="EMBL" id="AEF84491.1"/>
    </source>
</evidence>
<dbReference type="PANTHER" id="PTHR43081">
    <property type="entry name" value="ADENYLATE CYCLASE, TERMINAL-DIFFERENTIATION SPECIFIC-RELATED"/>
    <property type="match status" value="1"/>
</dbReference>
<dbReference type="GO" id="GO:0035556">
    <property type="term" value="P:intracellular signal transduction"/>
    <property type="evidence" value="ECO:0007669"/>
    <property type="project" value="InterPro"/>
</dbReference>
<dbReference type="RefSeq" id="WP_015706710.1">
    <property type="nucleotide sequence ID" value="NC_015578.1"/>
</dbReference>
<organism evidence="3 4">
    <name type="scientific">Treponema primitia (strain ATCC BAA-887 / DSM 12427 / ZAS-2)</name>
    <dbReference type="NCBI Taxonomy" id="545694"/>
    <lineage>
        <taxon>Bacteria</taxon>
        <taxon>Pseudomonadati</taxon>
        <taxon>Spirochaetota</taxon>
        <taxon>Spirochaetia</taxon>
        <taxon>Spirochaetales</taxon>
        <taxon>Treponemataceae</taxon>
        <taxon>Treponema</taxon>
    </lineage>
</organism>
<feature type="transmembrane region" description="Helical" evidence="1">
    <location>
        <begin position="559"/>
        <end position="578"/>
    </location>
</feature>
<evidence type="ECO:0000256" key="1">
    <source>
        <dbReference type="SAM" id="Phobius"/>
    </source>
</evidence>
<feature type="transmembrane region" description="Helical" evidence="1">
    <location>
        <begin position="584"/>
        <end position="604"/>
    </location>
</feature>
<dbReference type="Gene3D" id="3.30.70.1230">
    <property type="entry name" value="Nucleotide cyclase"/>
    <property type="match status" value="1"/>
</dbReference>
<gene>
    <name evidence="3" type="ordered locus">TREPR_3591</name>
</gene>
<dbReference type="SMART" id="SM00044">
    <property type="entry name" value="CYCc"/>
    <property type="match status" value="1"/>
</dbReference>
<dbReference type="AlphaFoldDB" id="F5YR29"/>
<dbReference type="eggNOG" id="COG2114">
    <property type="taxonomic scope" value="Bacteria"/>
</dbReference>
<keyword evidence="1" id="KW-0812">Transmembrane</keyword>
<dbReference type="PANTHER" id="PTHR43081:SF1">
    <property type="entry name" value="ADENYLATE CYCLASE, TERMINAL-DIFFERENTIATION SPECIFIC"/>
    <property type="match status" value="1"/>
</dbReference>
<accession>F5YR29</accession>
<dbReference type="STRING" id="545694.TREPR_3591"/>
<dbReference type="eggNOG" id="COG4252">
    <property type="taxonomic scope" value="Bacteria"/>
</dbReference>
<dbReference type="SUPFAM" id="SSF55073">
    <property type="entry name" value="Nucleotide cyclase"/>
    <property type="match status" value="1"/>
</dbReference>
<protein>
    <submittedName>
        <fullName evidence="3">Adenylate/guanylate cyclase catalytic domain protein</fullName>
    </submittedName>
</protein>
<proteinExistence type="predicted"/>
<dbReference type="InterPro" id="IPR001054">
    <property type="entry name" value="A/G_cyclase"/>
</dbReference>
<dbReference type="KEGG" id="tpi:TREPR_3591"/>
<reference evidence="3 4" key="2">
    <citation type="journal article" date="2011" name="ISME J.">
        <title>RNA-seq reveals cooperative metabolic interactions between two termite-gut spirochete species in co-culture.</title>
        <authorList>
            <person name="Rosenthal A.Z."/>
            <person name="Matson E.G."/>
            <person name="Eldar A."/>
            <person name="Leadbetter J.R."/>
        </authorList>
    </citation>
    <scope>NUCLEOTIDE SEQUENCE [LARGE SCALE GENOMIC DNA]</scope>
    <source>
        <strain evidence="4">ATCC BAA-887 / DSM 12427 / ZAS-2</strain>
    </source>
</reference>
<dbReference type="Proteomes" id="UP000009223">
    <property type="component" value="Chromosome"/>
</dbReference>